<accession>A0A875S3T5</accession>
<keyword evidence="13" id="KW-1185">Reference proteome</keyword>
<dbReference type="PROSITE" id="PS51194">
    <property type="entry name" value="HELICASE_CTER"/>
    <property type="match status" value="1"/>
</dbReference>
<evidence type="ECO:0000256" key="6">
    <source>
        <dbReference type="PROSITE-ProRule" id="PRU00552"/>
    </source>
</evidence>
<dbReference type="GO" id="GO:0003676">
    <property type="term" value="F:nucleic acid binding"/>
    <property type="evidence" value="ECO:0007669"/>
    <property type="project" value="InterPro"/>
</dbReference>
<dbReference type="PROSITE" id="PS51195">
    <property type="entry name" value="Q_MOTIF"/>
    <property type="match status" value="1"/>
</dbReference>
<evidence type="ECO:0000256" key="7">
    <source>
        <dbReference type="RuleBase" id="RU000492"/>
    </source>
</evidence>
<dbReference type="SMART" id="SM00487">
    <property type="entry name" value="DEXDc"/>
    <property type="match status" value="1"/>
</dbReference>
<feature type="domain" description="DEAD-box RNA helicase Q" evidence="11">
    <location>
        <begin position="168"/>
        <end position="196"/>
    </location>
</feature>
<dbReference type="InterPro" id="IPR014001">
    <property type="entry name" value="Helicase_ATP-bd"/>
</dbReference>
<dbReference type="KEGG" id="bnn:FOA43_001768"/>
<protein>
    <recommendedName>
        <fullName evidence="1">RNA helicase</fullName>
        <ecNumber evidence="1">3.6.4.13</ecNumber>
    </recommendedName>
</protein>
<evidence type="ECO:0000256" key="8">
    <source>
        <dbReference type="SAM" id="MobiDB-lite"/>
    </source>
</evidence>
<dbReference type="SMART" id="SM00490">
    <property type="entry name" value="HELICc"/>
    <property type="match status" value="1"/>
</dbReference>
<evidence type="ECO:0000256" key="5">
    <source>
        <dbReference type="ARBA" id="ARBA00022840"/>
    </source>
</evidence>
<evidence type="ECO:0000256" key="1">
    <source>
        <dbReference type="ARBA" id="ARBA00012552"/>
    </source>
</evidence>
<dbReference type="InterPro" id="IPR027417">
    <property type="entry name" value="P-loop_NTPase"/>
</dbReference>
<evidence type="ECO:0000256" key="2">
    <source>
        <dbReference type="ARBA" id="ARBA00022741"/>
    </source>
</evidence>
<dbReference type="InterPro" id="IPR001650">
    <property type="entry name" value="Helicase_C-like"/>
</dbReference>
<dbReference type="EMBL" id="CP064812">
    <property type="protein sequence ID" value="QPG74439.1"/>
    <property type="molecule type" value="Genomic_DNA"/>
</dbReference>
<sequence>MPRSVPISLDQLITQQSKGKLKDETIDRSHTKYVSKVQREKIEAEKKKRQVEEAKQVRETRKLEAKQVRQVEEPIKARKADKKQSSSLQPKKQFQFEWGNEEDTLGDFEPIIETDDLTNDQLLRKRRKYDDIHWSQKPLDKMTPRDWRIMKEDYNISSKGGKMENPIRYWQEIEIDGLLLKQLERLGYREPTPIQRASIPTGLKNRDVIGIAETGSGKTLAYIIPILNYVLRLPPLAGFEGPYSLILVPTRELALQVEKEFEKFYRHLRFTVASLIGGHSYEENVAKLANGAEIVIATPGRLIDCIERSIVNLEKCYFLVLDEADRMIDMGFEEQVSQILDKLPSGDTNPFYFGEKGGKPQRTTMMFTATMPEAIEKIATASLLDPVTVMVGEIGEAVESVTQIAIKTSMDDDKKLLTLRKILERRNYRPPVIIFANYKKTCEIIGDYLSQSGFIPVVMHGSRTQEQRETAIRELKTGRADILVATDVAGRGIDIPNVSLVVNYQMTKGIEEYTHRIGRTGRAGKKGTAITFWNEETDKDVLYALKQMILRSPSSRCSEDLDKNQYANIKLEKNITN</sequence>
<dbReference type="AlphaFoldDB" id="A0A875S3T5"/>
<dbReference type="InterPro" id="IPR014014">
    <property type="entry name" value="RNA_helicase_DEAD_Q_motif"/>
</dbReference>
<proteinExistence type="inferred from homology"/>
<dbReference type="CDD" id="cd17945">
    <property type="entry name" value="DEADc_DDX23"/>
    <property type="match status" value="1"/>
</dbReference>
<evidence type="ECO:0000313" key="13">
    <source>
        <dbReference type="Proteomes" id="UP000662931"/>
    </source>
</evidence>
<keyword evidence="3 7" id="KW-0378">Hydrolase</keyword>
<evidence type="ECO:0000256" key="4">
    <source>
        <dbReference type="ARBA" id="ARBA00022806"/>
    </source>
</evidence>
<evidence type="ECO:0000259" key="9">
    <source>
        <dbReference type="PROSITE" id="PS51192"/>
    </source>
</evidence>
<dbReference type="GO" id="GO:0005524">
    <property type="term" value="F:ATP binding"/>
    <property type="evidence" value="ECO:0007669"/>
    <property type="project" value="UniProtKB-KW"/>
</dbReference>
<keyword evidence="4 7" id="KW-0347">Helicase</keyword>
<comment type="similarity">
    <text evidence="7">Belongs to the DEAD box helicase family.</text>
</comment>
<dbReference type="PANTHER" id="PTHR47958">
    <property type="entry name" value="ATP-DEPENDENT RNA HELICASE DBP3"/>
    <property type="match status" value="1"/>
</dbReference>
<dbReference type="PROSITE" id="PS00039">
    <property type="entry name" value="DEAD_ATP_HELICASE"/>
    <property type="match status" value="1"/>
</dbReference>
<feature type="short sequence motif" description="Q motif" evidence="6">
    <location>
        <begin position="168"/>
        <end position="196"/>
    </location>
</feature>
<organism evidence="12 13">
    <name type="scientific">Eeniella nana</name>
    <name type="common">Yeast</name>
    <name type="synonym">Brettanomyces nanus</name>
    <dbReference type="NCBI Taxonomy" id="13502"/>
    <lineage>
        <taxon>Eukaryota</taxon>
        <taxon>Fungi</taxon>
        <taxon>Dikarya</taxon>
        <taxon>Ascomycota</taxon>
        <taxon>Saccharomycotina</taxon>
        <taxon>Pichiomycetes</taxon>
        <taxon>Pichiales</taxon>
        <taxon>Pichiaceae</taxon>
        <taxon>Brettanomyces</taxon>
    </lineage>
</organism>
<feature type="compositionally biased region" description="Basic and acidic residues" evidence="8">
    <location>
        <begin position="39"/>
        <end position="84"/>
    </location>
</feature>
<gene>
    <name evidence="12" type="ORF">FOA43_001768</name>
</gene>
<evidence type="ECO:0000256" key="3">
    <source>
        <dbReference type="ARBA" id="ARBA00022801"/>
    </source>
</evidence>
<dbReference type="InterPro" id="IPR011545">
    <property type="entry name" value="DEAD/DEAH_box_helicase_dom"/>
</dbReference>
<dbReference type="OrthoDB" id="196131at2759"/>
<dbReference type="GO" id="GO:0016787">
    <property type="term" value="F:hydrolase activity"/>
    <property type="evidence" value="ECO:0007669"/>
    <property type="project" value="UniProtKB-KW"/>
</dbReference>
<name>A0A875S3T5_EENNA</name>
<evidence type="ECO:0000259" key="10">
    <source>
        <dbReference type="PROSITE" id="PS51194"/>
    </source>
</evidence>
<feature type="region of interest" description="Disordered" evidence="8">
    <location>
        <begin position="39"/>
        <end position="92"/>
    </location>
</feature>
<dbReference type="PROSITE" id="PS51192">
    <property type="entry name" value="HELICASE_ATP_BIND_1"/>
    <property type="match status" value="1"/>
</dbReference>
<dbReference type="EC" id="3.6.4.13" evidence="1"/>
<dbReference type="Proteomes" id="UP000662931">
    <property type="component" value="Chromosome 1"/>
</dbReference>
<evidence type="ECO:0000313" key="12">
    <source>
        <dbReference type="EMBL" id="QPG74439.1"/>
    </source>
</evidence>
<dbReference type="SUPFAM" id="SSF52540">
    <property type="entry name" value="P-loop containing nucleoside triphosphate hydrolases"/>
    <property type="match status" value="1"/>
</dbReference>
<dbReference type="CDD" id="cd18787">
    <property type="entry name" value="SF2_C_DEAD"/>
    <property type="match status" value="1"/>
</dbReference>
<reference evidence="12" key="1">
    <citation type="submission" date="2020-10" db="EMBL/GenBank/DDBJ databases">
        <authorList>
            <person name="Roach M.J.R."/>
        </authorList>
    </citation>
    <scope>NUCLEOTIDE SEQUENCE</scope>
    <source>
        <strain evidence="12">CBS 1945</strain>
    </source>
</reference>
<dbReference type="GeneID" id="62195169"/>
<dbReference type="InterPro" id="IPR000629">
    <property type="entry name" value="RNA-helicase_DEAD-box_CS"/>
</dbReference>
<dbReference type="GO" id="GO:0003724">
    <property type="term" value="F:RNA helicase activity"/>
    <property type="evidence" value="ECO:0007669"/>
    <property type="project" value="UniProtKB-EC"/>
</dbReference>
<dbReference type="Gene3D" id="3.40.50.300">
    <property type="entry name" value="P-loop containing nucleotide triphosphate hydrolases"/>
    <property type="match status" value="2"/>
</dbReference>
<keyword evidence="2 7" id="KW-0547">Nucleotide-binding</keyword>
<keyword evidence="5 7" id="KW-0067">ATP-binding</keyword>
<dbReference type="Pfam" id="PF00270">
    <property type="entry name" value="DEAD"/>
    <property type="match status" value="1"/>
</dbReference>
<feature type="domain" description="Helicase C-terminal" evidence="10">
    <location>
        <begin position="411"/>
        <end position="577"/>
    </location>
</feature>
<evidence type="ECO:0000259" key="11">
    <source>
        <dbReference type="PROSITE" id="PS51195"/>
    </source>
</evidence>
<dbReference type="Pfam" id="PF00271">
    <property type="entry name" value="Helicase_C"/>
    <property type="match status" value="1"/>
</dbReference>
<dbReference type="RefSeq" id="XP_038778004.1">
    <property type="nucleotide sequence ID" value="XM_038922076.1"/>
</dbReference>
<feature type="domain" description="Helicase ATP-binding" evidence="9">
    <location>
        <begin position="199"/>
        <end position="389"/>
    </location>
</feature>